<feature type="region of interest" description="Disordered" evidence="1">
    <location>
        <begin position="1"/>
        <end position="103"/>
    </location>
</feature>
<reference evidence="2 3" key="1">
    <citation type="submission" date="2014-02" db="EMBL/GenBank/DDBJ databases">
        <title>Transposable element dynamics among asymbiotic and ectomycorrhizal Amanita fungi.</title>
        <authorList>
            <consortium name="DOE Joint Genome Institute"/>
            <person name="Hess J."/>
            <person name="Skrede I."/>
            <person name="Wolfe B."/>
            <person name="LaButti K."/>
            <person name="Ohm R.A."/>
            <person name="Grigoriev I.V."/>
            <person name="Pringle A."/>
        </authorList>
    </citation>
    <scope>NUCLEOTIDE SEQUENCE [LARGE SCALE GENOMIC DNA]</scope>
    <source>
        <strain evidence="2 3">SKay4041</strain>
    </source>
</reference>
<name>A0A2A9NFW4_9AGAR</name>
<accession>A0A2A9NFW4</accession>
<evidence type="ECO:0000256" key="1">
    <source>
        <dbReference type="SAM" id="MobiDB-lite"/>
    </source>
</evidence>
<keyword evidence="3" id="KW-1185">Reference proteome</keyword>
<evidence type="ECO:0000313" key="2">
    <source>
        <dbReference type="EMBL" id="PFH49895.1"/>
    </source>
</evidence>
<organism evidence="2 3">
    <name type="scientific">Amanita thiersii Skay4041</name>
    <dbReference type="NCBI Taxonomy" id="703135"/>
    <lineage>
        <taxon>Eukaryota</taxon>
        <taxon>Fungi</taxon>
        <taxon>Dikarya</taxon>
        <taxon>Basidiomycota</taxon>
        <taxon>Agaricomycotina</taxon>
        <taxon>Agaricomycetes</taxon>
        <taxon>Agaricomycetidae</taxon>
        <taxon>Agaricales</taxon>
        <taxon>Pluteineae</taxon>
        <taxon>Amanitaceae</taxon>
        <taxon>Amanita</taxon>
    </lineage>
</organism>
<protein>
    <recommendedName>
        <fullName evidence="4">F-box domain-containing protein</fullName>
    </recommendedName>
</protein>
<dbReference type="Proteomes" id="UP000242287">
    <property type="component" value="Unassembled WGS sequence"/>
</dbReference>
<evidence type="ECO:0008006" key="4">
    <source>
        <dbReference type="Google" id="ProtNLM"/>
    </source>
</evidence>
<dbReference type="EMBL" id="KZ302017">
    <property type="protein sequence ID" value="PFH49895.1"/>
    <property type="molecule type" value="Genomic_DNA"/>
</dbReference>
<evidence type="ECO:0000313" key="3">
    <source>
        <dbReference type="Proteomes" id="UP000242287"/>
    </source>
</evidence>
<proteinExistence type="predicted"/>
<gene>
    <name evidence="2" type="ORF">AMATHDRAFT_62303</name>
</gene>
<dbReference type="OrthoDB" id="3220023at2759"/>
<dbReference type="AlphaFoldDB" id="A0A2A9NFW4"/>
<sequence>MPDDGAGAADVTPLKAPAAPSQAKDRTQPKKRARFEENEESTAGQAVKRARLEEEGQPAKGVPLEDESTAAQPTKDVRLEDESTAGQPTKRARVEDGNTAAAEATLPKNDDLLMLMPLELLAEVLISTRSTKDILTVSRCSGYLYKTLCGPSGAFVWKKTRQATLPEPLPDPPAFINEYQYAAFLFDGGKCEVCQVNTKEFYASFAIKLRICQREECHKWRRIKRSGFYNIEKGTSPGNKIVQWTPVMESAIPEPLEFDFWPDATAWCRTTVWERNVKQWKLTERSIEDYEQFQKAAIKKNKEWMTFCVDLFKWKSAHAKAYALIKEHNEIIARRTVTQKGYDFNDVLNNTCFGVLYRIRTKHLEKVSEQDFDKMAQQVQVELSKLAEKRKRREREASYRTIREALHKHYQTIRAEGKNPVLPSFATFCRLPVTSSLLALAGRDTSKSIQNMLRKDGVGDVIKNELKKWENDARKKMAAVSGYPNWKVANIKDCHPVDRLSVLFRCKKCSEDANGRYPVKLMTFAQACEHECLPVPGQKRRHLPWDASDFVKEEKVFNTLQTLISLVDLQDTRAPANIAALKRQLNGQVVQCLSCEPYSLINVPMGRIDNLIRHCQRHETMEFRLVKTTDVFGGFYGKYPVVDGIVKVLSDRAKRLQDNDPKNCGCRYCLYRLAQQPDNSPTAEELEERMQQMGFNGLKSHLKTKHHIFLVGDEDVVVFG</sequence>